<name>A0A0F9AUZ8_9ZZZZ</name>
<dbReference type="SUPFAM" id="SSF47226">
    <property type="entry name" value="Histidine-containing phosphotransfer domain, HPT domain"/>
    <property type="match status" value="1"/>
</dbReference>
<accession>A0A0F9AUZ8</accession>
<evidence type="ECO:0000313" key="1">
    <source>
        <dbReference type="EMBL" id="KKK76031.1"/>
    </source>
</evidence>
<dbReference type="AlphaFoldDB" id="A0A0F9AUZ8"/>
<organism evidence="1">
    <name type="scientific">marine sediment metagenome</name>
    <dbReference type="NCBI Taxonomy" id="412755"/>
    <lineage>
        <taxon>unclassified sequences</taxon>
        <taxon>metagenomes</taxon>
        <taxon>ecological metagenomes</taxon>
    </lineage>
</organism>
<protein>
    <recommendedName>
        <fullName evidence="2">HPt domain-containing protein</fullName>
    </recommendedName>
</protein>
<dbReference type="InterPro" id="IPR036641">
    <property type="entry name" value="HPT_dom_sf"/>
</dbReference>
<dbReference type="EMBL" id="LAZR01055589">
    <property type="protein sequence ID" value="KKK76031.1"/>
    <property type="molecule type" value="Genomic_DNA"/>
</dbReference>
<comment type="caution">
    <text evidence="1">The sequence shown here is derived from an EMBL/GenBank/DDBJ whole genome shotgun (WGS) entry which is preliminary data.</text>
</comment>
<dbReference type="GO" id="GO:0000160">
    <property type="term" value="P:phosphorelay signal transduction system"/>
    <property type="evidence" value="ECO:0007669"/>
    <property type="project" value="InterPro"/>
</dbReference>
<sequence>MELKGRLQGLEWLIDEVETSLHQAYEALESYLVDPSDESQIRFCLSYIHQVHGSLKIAECHGPLLLAEEMEGLAVSMLEGHVKNVADACDVMVQAILKLPAYLRQVMTSRRDQPEMLLLLLNELRVVRGEPLVSETAFFTPRMDATQKLSKPYNRQPDPVSMTNLLRKLRQMYQYALLGV</sequence>
<dbReference type="Gene3D" id="1.20.120.160">
    <property type="entry name" value="HPT domain"/>
    <property type="match status" value="1"/>
</dbReference>
<evidence type="ECO:0008006" key="2">
    <source>
        <dbReference type="Google" id="ProtNLM"/>
    </source>
</evidence>
<gene>
    <name evidence="1" type="ORF">LCGC14_2867770</name>
</gene>
<feature type="non-terminal residue" evidence="1">
    <location>
        <position position="180"/>
    </location>
</feature>
<reference evidence="1" key="1">
    <citation type="journal article" date="2015" name="Nature">
        <title>Complex archaea that bridge the gap between prokaryotes and eukaryotes.</title>
        <authorList>
            <person name="Spang A."/>
            <person name="Saw J.H."/>
            <person name="Jorgensen S.L."/>
            <person name="Zaremba-Niedzwiedzka K."/>
            <person name="Martijn J."/>
            <person name="Lind A.E."/>
            <person name="van Eijk R."/>
            <person name="Schleper C."/>
            <person name="Guy L."/>
            <person name="Ettema T.J."/>
        </authorList>
    </citation>
    <scope>NUCLEOTIDE SEQUENCE</scope>
</reference>
<proteinExistence type="predicted"/>